<dbReference type="EMBL" id="MCFK01010043">
    <property type="protein sequence ID" value="RKF53975.1"/>
    <property type="molecule type" value="Genomic_DNA"/>
</dbReference>
<protein>
    <submittedName>
        <fullName evidence="2">Putative oxidoreductase-like protein</fullName>
    </submittedName>
</protein>
<reference evidence="2 3" key="1">
    <citation type="journal article" date="2018" name="BMC Genomics">
        <title>Comparative genome analyses reveal sequence features reflecting distinct modes of host-adaptation between dicot and monocot powdery mildew.</title>
        <authorList>
            <person name="Wu Y."/>
            <person name="Ma X."/>
            <person name="Pan Z."/>
            <person name="Kale S.D."/>
            <person name="Song Y."/>
            <person name="King H."/>
            <person name="Zhang Q."/>
            <person name="Presley C."/>
            <person name="Deng X."/>
            <person name="Wei C.I."/>
            <person name="Xiao S."/>
        </authorList>
    </citation>
    <scope>NUCLEOTIDE SEQUENCE [LARGE SCALE GENOMIC DNA]</scope>
    <source>
        <strain evidence="2">UMSG2</strain>
    </source>
</reference>
<dbReference type="OrthoDB" id="10064411at2759"/>
<dbReference type="STRING" id="212602.A0A420H973"/>
<comment type="caution">
    <text evidence="2">The sequence shown here is derived from an EMBL/GenBank/DDBJ whole genome shotgun (WGS) entry which is preliminary data.</text>
</comment>
<evidence type="ECO:0000313" key="3">
    <source>
        <dbReference type="Proteomes" id="UP000286134"/>
    </source>
</evidence>
<dbReference type="PANTHER" id="PTHR21193:SF3">
    <property type="entry name" value="OXIDOREDUCTASE-LIKE DOMAIN-CONTAINING PROTEIN 1"/>
    <property type="match status" value="1"/>
</dbReference>
<accession>A0A420H973</accession>
<feature type="non-terminal residue" evidence="2">
    <location>
        <position position="229"/>
    </location>
</feature>
<dbReference type="InterPro" id="IPR019180">
    <property type="entry name" value="Oxidoreductase-like_N"/>
</dbReference>
<organism evidence="2 3">
    <name type="scientific">Erysiphe neolycopersici</name>
    <dbReference type="NCBI Taxonomy" id="212602"/>
    <lineage>
        <taxon>Eukaryota</taxon>
        <taxon>Fungi</taxon>
        <taxon>Dikarya</taxon>
        <taxon>Ascomycota</taxon>
        <taxon>Pezizomycotina</taxon>
        <taxon>Leotiomycetes</taxon>
        <taxon>Erysiphales</taxon>
        <taxon>Erysiphaceae</taxon>
        <taxon>Erysiphe</taxon>
    </lineage>
</organism>
<evidence type="ECO:0000313" key="2">
    <source>
        <dbReference type="EMBL" id="RKF53975.1"/>
    </source>
</evidence>
<dbReference type="Proteomes" id="UP000286134">
    <property type="component" value="Unassembled WGS sequence"/>
</dbReference>
<proteinExistence type="predicted"/>
<evidence type="ECO:0000259" key="1">
    <source>
        <dbReference type="Pfam" id="PF09791"/>
    </source>
</evidence>
<dbReference type="AlphaFoldDB" id="A0A420H973"/>
<dbReference type="PANTHER" id="PTHR21193">
    <property type="entry name" value="OXIDOREDUCTASE-LIKE DOMAIN-CONTAINING PROTEIN 1"/>
    <property type="match status" value="1"/>
</dbReference>
<feature type="domain" description="Oxidoreductase-like" evidence="1">
    <location>
        <begin position="135"/>
        <end position="170"/>
    </location>
</feature>
<dbReference type="InterPro" id="IPR039251">
    <property type="entry name" value="OXLD1"/>
</dbReference>
<keyword evidence="3" id="KW-1185">Reference proteome</keyword>
<name>A0A420H973_9PEZI</name>
<dbReference type="Pfam" id="PF09791">
    <property type="entry name" value="Oxidored-like"/>
    <property type="match status" value="1"/>
</dbReference>
<sequence>MPGIRNYPHCTQLFRHAQFTAMRSKIDSLRNLWNQKPPFCRNFTTYAACFEERYSIGSFLKKKLPPKVLRNVFLSQKRYLFHMLIPRIKSSLTTSDITSKYFETKLLRSVATKNQSCKAGATFLFHQKTAFATLKKPVEPEYCCMGGCVECVWDIYAEELKAWDNYNKKIAINERPYEKVGDMKIDNATEVLLEEKKMREQDLQRDLVTEKAGPFNSKIINQTGNAKSK</sequence>
<dbReference type="GO" id="GO:0005739">
    <property type="term" value="C:mitochondrion"/>
    <property type="evidence" value="ECO:0007669"/>
    <property type="project" value="TreeGrafter"/>
</dbReference>
<gene>
    <name evidence="2" type="ORF">OnM2_100035</name>
</gene>